<evidence type="ECO:0000256" key="2">
    <source>
        <dbReference type="ARBA" id="ARBA00022692"/>
    </source>
</evidence>
<feature type="transmembrane region" description="Helical" evidence="5">
    <location>
        <begin position="202"/>
        <end position="226"/>
    </location>
</feature>
<dbReference type="SUPFAM" id="SSF161098">
    <property type="entry name" value="MetI-like"/>
    <property type="match status" value="1"/>
</dbReference>
<organism evidence="7 8">
    <name type="scientific">Desulfonatronospira thiodismutans ASO3-1</name>
    <dbReference type="NCBI Taxonomy" id="555779"/>
    <lineage>
        <taxon>Bacteria</taxon>
        <taxon>Pseudomonadati</taxon>
        <taxon>Thermodesulfobacteriota</taxon>
        <taxon>Desulfovibrionia</taxon>
        <taxon>Desulfovibrionales</taxon>
        <taxon>Desulfonatronovibrionaceae</taxon>
        <taxon>Desulfonatronospira</taxon>
    </lineage>
</organism>
<feature type="domain" description="ABC transmembrane type-1" evidence="6">
    <location>
        <begin position="27"/>
        <end position="223"/>
    </location>
</feature>
<name>D6SNI9_9BACT</name>
<dbReference type="Proteomes" id="UP000005496">
    <property type="component" value="Unassembled WGS sequence"/>
</dbReference>
<feature type="transmembrane region" description="Helical" evidence="5">
    <location>
        <begin position="98"/>
        <end position="124"/>
    </location>
</feature>
<evidence type="ECO:0000259" key="6">
    <source>
        <dbReference type="PROSITE" id="PS50928"/>
    </source>
</evidence>
<evidence type="ECO:0000256" key="1">
    <source>
        <dbReference type="ARBA" id="ARBA00004651"/>
    </source>
</evidence>
<dbReference type="Gene3D" id="1.10.3720.10">
    <property type="entry name" value="MetI-like"/>
    <property type="match status" value="1"/>
</dbReference>
<dbReference type="PANTHER" id="PTHR43632">
    <property type="entry name" value="PERMEASE COMPONENT OF TUNGSTATE ABC TRANSPORTER"/>
    <property type="match status" value="1"/>
</dbReference>
<dbReference type="InterPro" id="IPR035906">
    <property type="entry name" value="MetI-like_sf"/>
</dbReference>
<evidence type="ECO:0000313" key="8">
    <source>
        <dbReference type="Proteomes" id="UP000005496"/>
    </source>
</evidence>
<dbReference type="InterPro" id="IPR000515">
    <property type="entry name" value="MetI-like"/>
</dbReference>
<comment type="similarity">
    <text evidence="5">Belongs to the binding-protein-dependent transport system permease family.</text>
</comment>
<feature type="transmembrane region" description="Helical" evidence="5">
    <location>
        <begin position="25"/>
        <end position="54"/>
    </location>
</feature>
<dbReference type="eggNOG" id="COG4662">
    <property type="taxonomic scope" value="Bacteria"/>
</dbReference>
<keyword evidence="3 5" id="KW-1133">Transmembrane helix</keyword>
<dbReference type="InterPro" id="IPR049783">
    <property type="entry name" value="ABC_perm_TupB-like"/>
</dbReference>
<dbReference type="EMBL" id="ACJN02000002">
    <property type="protein sequence ID" value="EFI34315.1"/>
    <property type="molecule type" value="Genomic_DNA"/>
</dbReference>
<dbReference type="CDD" id="cd06261">
    <property type="entry name" value="TM_PBP2"/>
    <property type="match status" value="1"/>
</dbReference>
<gene>
    <name evidence="7" type="ORF">Dthio_PD1666</name>
</gene>
<proteinExistence type="inferred from homology"/>
<evidence type="ECO:0000256" key="4">
    <source>
        <dbReference type="ARBA" id="ARBA00023136"/>
    </source>
</evidence>
<dbReference type="AlphaFoldDB" id="D6SNI9"/>
<sequence length="234" mass="25611">MEGFLISSLAEAVRMLWSLDPELYFIVYVSLYVSFFSTLIAAVLGIPLGFLVAVKEFRGKRAVITILNTLLALPTVVIGIFVYAFLSRRGILGDLGMLYTPWAIVVGQVILITPWVTTFTLAAVSRIDSRYRRTAMTLGANLWQTSLSIAREARYGILAAIIAAFGRAIAEIGIAMMLGGNIKGFTRTMTTAMALEHNKGEFILALGLGIVLLSISLFMNIFMQLVQGRYGSAR</sequence>
<comment type="subcellular location">
    <subcellularLocation>
        <location evidence="1 5">Cell membrane</location>
        <topology evidence="1 5">Multi-pass membrane protein</topology>
    </subcellularLocation>
</comment>
<evidence type="ECO:0000313" key="7">
    <source>
        <dbReference type="EMBL" id="EFI34315.1"/>
    </source>
</evidence>
<dbReference type="PANTHER" id="PTHR43632:SF1">
    <property type="entry name" value="PERMEASE COMPONENT OF TUNGSTATE ABC TRANSPORTER"/>
    <property type="match status" value="1"/>
</dbReference>
<protein>
    <submittedName>
        <fullName evidence="7">Binding-protein-dependent transport systems inner membrane component</fullName>
    </submittedName>
</protein>
<reference evidence="7" key="1">
    <citation type="submission" date="2010-05" db="EMBL/GenBank/DDBJ databases">
        <title>The draft genome of Desulfonatronospira thiodismutans ASO3-1.</title>
        <authorList>
            <consortium name="US DOE Joint Genome Institute (JGI-PGF)"/>
            <person name="Lucas S."/>
            <person name="Copeland A."/>
            <person name="Lapidus A."/>
            <person name="Cheng J.-F."/>
            <person name="Bruce D."/>
            <person name="Goodwin L."/>
            <person name="Pitluck S."/>
            <person name="Chertkov O."/>
            <person name="Brettin T."/>
            <person name="Detter J.C."/>
            <person name="Han C."/>
            <person name="Land M.L."/>
            <person name="Hauser L."/>
            <person name="Kyrpides N."/>
            <person name="Mikhailova N."/>
            <person name="Muyzer G."/>
            <person name="Woyke T."/>
        </authorList>
    </citation>
    <scope>NUCLEOTIDE SEQUENCE [LARGE SCALE GENOMIC DNA]</scope>
    <source>
        <strain evidence="7">ASO3-1</strain>
    </source>
</reference>
<dbReference type="GO" id="GO:0005886">
    <property type="term" value="C:plasma membrane"/>
    <property type="evidence" value="ECO:0007669"/>
    <property type="project" value="UniProtKB-SubCell"/>
</dbReference>
<dbReference type="PROSITE" id="PS50928">
    <property type="entry name" value="ABC_TM1"/>
    <property type="match status" value="1"/>
</dbReference>
<accession>D6SNI9</accession>
<dbReference type="OrthoDB" id="9781724at2"/>
<dbReference type="RefSeq" id="WP_008869643.1">
    <property type="nucleotide sequence ID" value="NZ_ACJN02000002.1"/>
</dbReference>
<feature type="transmembrane region" description="Helical" evidence="5">
    <location>
        <begin position="155"/>
        <end position="182"/>
    </location>
</feature>
<keyword evidence="8" id="KW-1185">Reference proteome</keyword>
<dbReference type="NCBIfam" id="NF038017">
    <property type="entry name" value="ABC_perm1"/>
    <property type="match status" value="1"/>
</dbReference>
<evidence type="ECO:0000256" key="5">
    <source>
        <dbReference type="RuleBase" id="RU363032"/>
    </source>
</evidence>
<dbReference type="Pfam" id="PF00528">
    <property type="entry name" value="BPD_transp_1"/>
    <property type="match status" value="1"/>
</dbReference>
<keyword evidence="5" id="KW-0813">Transport</keyword>
<keyword evidence="4 5" id="KW-0472">Membrane</keyword>
<dbReference type="GO" id="GO:0055085">
    <property type="term" value="P:transmembrane transport"/>
    <property type="evidence" value="ECO:0007669"/>
    <property type="project" value="InterPro"/>
</dbReference>
<evidence type="ECO:0000256" key="3">
    <source>
        <dbReference type="ARBA" id="ARBA00022989"/>
    </source>
</evidence>
<keyword evidence="2 5" id="KW-0812">Transmembrane</keyword>
<feature type="transmembrane region" description="Helical" evidence="5">
    <location>
        <begin position="66"/>
        <end position="86"/>
    </location>
</feature>
<comment type="caution">
    <text evidence="7">The sequence shown here is derived from an EMBL/GenBank/DDBJ whole genome shotgun (WGS) entry which is preliminary data.</text>
</comment>